<dbReference type="Gene3D" id="3.40.190.10">
    <property type="entry name" value="Periplasmic binding protein-like II"/>
    <property type="match status" value="2"/>
</dbReference>
<organism evidence="3 4">
    <name type="scientific">Cerrena zonata</name>
    <dbReference type="NCBI Taxonomy" id="2478898"/>
    <lineage>
        <taxon>Eukaryota</taxon>
        <taxon>Fungi</taxon>
        <taxon>Dikarya</taxon>
        <taxon>Basidiomycota</taxon>
        <taxon>Agaricomycotina</taxon>
        <taxon>Agaricomycetes</taxon>
        <taxon>Polyporales</taxon>
        <taxon>Cerrenaceae</taxon>
        <taxon>Cerrena</taxon>
    </lineage>
</organism>
<keyword evidence="4" id="KW-1185">Reference proteome</keyword>
<reference evidence="3 4" key="1">
    <citation type="submission" date="2022-09" db="EMBL/GenBank/DDBJ databases">
        <authorList>
            <person name="Palmer J.M."/>
        </authorList>
    </citation>
    <scope>NUCLEOTIDE SEQUENCE [LARGE SCALE GENOMIC DNA]</scope>
    <source>
        <strain evidence="3 4">DSM 7382</strain>
    </source>
</reference>
<keyword evidence="1 2" id="KW-0732">Signal</keyword>
<dbReference type="SUPFAM" id="SSF53850">
    <property type="entry name" value="Periplasmic binding protein-like II"/>
    <property type="match status" value="1"/>
</dbReference>
<accession>A0AAW0G4P6</accession>
<feature type="chain" id="PRO_5043362314" evidence="2">
    <location>
        <begin position="20"/>
        <end position="366"/>
    </location>
</feature>
<evidence type="ECO:0000256" key="1">
    <source>
        <dbReference type="ARBA" id="ARBA00022729"/>
    </source>
</evidence>
<protein>
    <submittedName>
        <fullName evidence="3">Uncharacterized protein</fullName>
    </submittedName>
</protein>
<comment type="caution">
    <text evidence="3">The sequence shown here is derived from an EMBL/GenBank/DDBJ whole genome shotgun (WGS) entry which is preliminary data.</text>
</comment>
<proteinExistence type="predicted"/>
<evidence type="ECO:0000313" key="3">
    <source>
        <dbReference type="EMBL" id="KAK7687851.1"/>
    </source>
</evidence>
<sequence>MRFQTPLTACLFSISFVSAASLNSRQTVEVETKSLDELHQLALAEGGDLIVKAGGDERNRRDGLIKAFKDRFPGINLNLTVDLSKYHDSVIDRNLNTTGKAGADIAQLQTLHDFVRWKQEGQLLAYKPAGWEQIPDNIKDVDGAYVGTNYIAFSNIFATAKTSKEEAPTEFLDYLDPKWKGKIVSTYPNDDDAVLFQFYKIVQAHGWEAIQNFIAQDVQWVRGTATPATLIGLNNTRAVTFSASAGSWDGSTGFFKQLPKDDFSLVALWAQRTAILKTAEHPAAAKLFLNWLLSKEQQTSSGGWSVRDDVPPQAGVKPLTEFATGQMDPTAFEKFMLDRPLVERFKLQFEQLLGTAQGVSPLDDGL</sequence>
<dbReference type="PANTHER" id="PTHR30006">
    <property type="entry name" value="THIAMINE-BINDING PERIPLASMIC PROTEIN-RELATED"/>
    <property type="match status" value="1"/>
</dbReference>
<evidence type="ECO:0000256" key="2">
    <source>
        <dbReference type="SAM" id="SignalP"/>
    </source>
</evidence>
<dbReference type="EMBL" id="JASBNA010000012">
    <property type="protein sequence ID" value="KAK7687851.1"/>
    <property type="molecule type" value="Genomic_DNA"/>
</dbReference>
<feature type="signal peptide" evidence="2">
    <location>
        <begin position="1"/>
        <end position="19"/>
    </location>
</feature>
<dbReference type="AlphaFoldDB" id="A0AAW0G4P6"/>
<evidence type="ECO:0000313" key="4">
    <source>
        <dbReference type="Proteomes" id="UP001385951"/>
    </source>
</evidence>
<dbReference type="Proteomes" id="UP001385951">
    <property type="component" value="Unassembled WGS sequence"/>
</dbReference>
<gene>
    <name evidence="3" type="ORF">QCA50_009070</name>
</gene>
<name>A0AAW0G4P6_9APHY</name>
<dbReference type="Pfam" id="PF13343">
    <property type="entry name" value="SBP_bac_6"/>
    <property type="match status" value="1"/>
</dbReference>
<dbReference type="PANTHER" id="PTHR30006:SF2">
    <property type="entry name" value="ABC TRANSPORTER SUBSTRATE-BINDING PROTEIN"/>
    <property type="match status" value="1"/>
</dbReference>